<feature type="compositionally biased region" description="Low complexity" evidence="1">
    <location>
        <begin position="636"/>
        <end position="647"/>
    </location>
</feature>
<feature type="compositionally biased region" description="Low complexity" evidence="1">
    <location>
        <begin position="669"/>
        <end position="693"/>
    </location>
</feature>
<feature type="compositionally biased region" description="Basic and acidic residues" evidence="1">
    <location>
        <begin position="833"/>
        <end position="845"/>
    </location>
</feature>
<reference evidence="2 3" key="1">
    <citation type="journal article" date="2021" name="MBio">
        <title>A New Model Trypanosomatid, Novymonas esmeraldas: Genomic Perception of Its 'Candidatus Pandoraea novymonadis' Endosymbiont.</title>
        <authorList>
            <person name="Zakharova A."/>
            <person name="Saura A."/>
            <person name="Butenko A."/>
            <person name="Podesvova L."/>
            <person name="Warmusova S."/>
            <person name="Kostygov A.Y."/>
            <person name="Nenarokova A."/>
            <person name="Lukes J."/>
            <person name="Opperdoes F.R."/>
            <person name="Yurchenko V."/>
        </authorList>
    </citation>
    <scope>NUCLEOTIDE SEQUENCE [LARGE SCALE GENOMIC DNA]</scope>
    <source>
        <strain evidence="2 3">E262AT.01</strain>
    </source>
</reference>
<dbReference type="AlphaFoldDB" id="A0AAW0ESJ4"/>
<feature type="region of interest" description="Disordered" evidence="1">
    <location>
        <begin position="756"/>
        <end position="1129"/>
    </location>
</feature>
<feature type="compositionally biased region" description="Gly residues" evidence="1">
    <location>
        <begin position="1064"/>
        <end position="1073"/>
    </location>
</feature>
<feature type="compositionally biased region" description="Low complexity" evidence="1">
    <location>
        <begin position="885"/>
        <end position="915"/>
    </location>
</feature>
<feature type="compositionally biased region" description="Low complexity" evidence="1">
    <location>
        <begin position="1095"/>
        <end position="1104"/>
    </location>
</feature>
<keyword evidence="3" id="KW-1185">Reference proteome</keyword>
<evidence type="ECO:0000256" key="1">
    <source>
        <dbReference type="SAM" id="MobiDB-lite"/>
    </source>
</evidence>
<feature type="compositionally biased region" description="Polar residues" evidence="1">
    <location>
        <begin position="868"/>
        <end position="877"/>
    </location>
</feature>
<feature type="compositionally biased region" description="Polar residues" evidence="1">
    <location>
        <begin position="1017"/>
        <end position="1032"/>
    </location>
</feature>
<feature type="compositionally biased region" description="Low complexity" evidence="1">
    <location>
        <begin position="805"/>
        <end position="818"/>
    </location>
</feature>
<dbReference type="EMBL" id="JAECZO010000098">
    <property type="protein sequence ID" value="KAK7197192.1"/>
    <property type="molecule type" value="Genomic_DNA"/>
</dbReference>
<sequence>MASLLRRLRSASTGAAAPPPSPPATGAADMFLVQVIAFGEVFAIPVGAATPVTVVLRCVMEAAVSEEQAVEMGCVEATLYCGERPLPLDTPMAAVPRSAVLHLHTSVATTSSVVRDRRSSAVAMLPEDRQRYMNTTITMQPCIRSHGGAACVVRGGSDSPAASIRLSGGSVGLTPERSPSAERYESLAAATRLCSASEPALAACYDTGFPSAPVPLSGTAAAMLWPATSTASLPIAPVVSHPGGGDVPRYYFIPCSGAAAHSSMRALHGQTRTASAPFLLASRRRDSAVDFASHYRFPPPPPSVNPLDPSTVAAATAQSFSAVPSPPSMPATGAERHLMSNDKFLVVYLRLPRDKAAARMSAAALSTARHLVVEAVEADEVPVEALLNTTTSTIATNRSNTAAAYSYRRLRIPRDFPVGTLRELCAVDASHRLHVAHAVVDNEQATLRELRVAPNSVFYFRRHREGERDNQRGLTRERIREHLDTTAAPPSHTAKAVECGPGTARQATASPVASSHRYDAGAVSPIRSSAEPGYRAQARSPTGSSIGSPVSSIAASSTLSIQERIIAFNGGEVQDSACAAAQVVADASDERAAAAACTQRYTVDAHEQTVSSAVAAEEARRAVTEKRQHSSRNNSPATAPCAGAARRAPGEVSTAAAAASPPRRKRKAAAAAAAAATAAAAAAGDDGSAGATRRGPRKTYRLQRRTPAAAAAQRPSADSSAVRGEEVVAEEAAACTPAEVETPKTRRASMLVSKMRSLRGHRAHSTPPTTPLRTPPSLSAQEVVQPEQPGRSLVAYAEEARVEQSRNASPSRRSSSTSVFQRLRRLSSSQRQRSGDDDAGARGEVETDAAPVAAAGAPPPPALPPPSSSEEALQNSKAVPERRSSGASAALSATDGAAAAAAPTPRTPTAASATTRRPRRRSSLAEEERTATPAPAPAPAAALADAGPAVRASAGESYSQRNRRTSASVPPQPVAFLGSSRQPEKRRTPPDSAADGAAAAAATSGGDGGAETPAMTEVSTTLEPAALSTTRIPTPRLSPMPVSILVSTTPEQRSRQQSLCRTPGSGGSGGSGSGSPSHADPTSSPQRRRPDSGGSSPEYSIERSSSMHRLRITLRDPQDPSRFHYGVPVEPDCPVGKLREWVAAMQPPSRRASSPGAATTAAAAAAAPDLRDAARYGIYVGDTYLSEADSVTFAEVTCGRNDSVFSLRPL</sequence>
<protein>
    <submittedName>
        <fullName evidence="2">Uncharacterized protein</fullName>
    </submittedName>
</protein>
<feature type="compositionally biased region" description="Basic and acidic residues" evidence="1">
    <location>
        <begin position="1113"/>
        <end position="1122"/>
    </location>
</feature>
<organism evidence="2 3">
    <name type="scientific">Novymonas esmeraldas</name>
    <dbReference type="NCBI Taxonomy" id="1808958"/>
    <lineage>
        <taxon>Eukaryota</taxon>
        <taxon>Discoba</taxon>
        <taxon>Euglenozoa</taxon>
        <taxon>Kinetoplastea</taxon>
        <taxon>Metakinetoplastina</taxon>
        <taxon>Trypanosomatida</taxon>
        <taxon>Trypanosomatidae</taxon>
        <taxon>Novymonas</taxon>
    </lineage>
</organism>
<feature type="compositionally biased region" description="Low complexity" evidence="1">
    <location>
        <begin position="939"/>
        <end position="952"/>
    </location>
</feature>
<feature type="compositionally biased region" description="Basic residues" evidence="1">
    <location>
        <begin position="694"/>
        <end position="704"/>
    </location>
</feature>
<name>A0AAW0ESJ4_9TRYP</name>
<feature type="region of interest" description="Disordered" evidence="1">
    <location>
        <begin position="487"/>
        <end position="551"/>
    </location>
</feature>
<feature type="compositionally biased region" description="Polar residues" evidence="1">
    <location>
        <begin position="956"/>
        <end position="969"/>
    </location>
</feature>
<gene>
    <name evidence="2" type="ORF">NESM_000664600</name>
</gene>
<dbReference type="Proteomes" id="UP001430356">
    <property type="component" value="Unassembled WGS sequence"/>
</dbReference>
<proteinExistence type="predicted"/>
<feature type="compositionally biased region" description="Low complexity" evidence="1">
    <location>
        <begin position="990"/>
        <end position="1004"/>
    </location>
</feature>
<feature type="compositionally biased region" description="Pro residues" evidence="1">
    <location>
        <begin position="857"/>
        <end position="867"/>
    </location>
</feature>
<accession>A0AAW0ESJ4</accession>
<feature type="compositionally biased region" description="Polar residues" evidence="1">
    <location>
        <begin position="539"/>
        <end position="551"/>
    </location>
</feature>
<feature type="compositionally biased region" description="Polar residues" evidence="1">
    <location>
        <begin position="1045"/>
        <end position="1060"/>
    </location>
</feature>
<feature type="compositionally biased region" description="Basic and acidic residues" evidence="1">
    <location>
        <begin position="617"/>
        <end position="628"/>
    </location>
</feature>
<evidence type="ECO:0000313" key="2">
    <source>
        <dbReference type="EMBL" id="KAK7197192.1"/>
    </source>
</evidence>
<evidence type="ECO:0000313" key="3">
    <source>
        <dbReference type="Proteomes" id="UP001430356"/>
    </source>
</evidence>
<feature type="region of interest" description="Disordered" evidence="1">
    <location>
        <begin position="606"/>
        <end position="722"/>
    </location>
</feature>
<comment type="caution">
    <text evidence="2">The sequence shown here is derived from an EMBL/GenBank/DDBJ whole genome shotgun (WGS) entry which is preliminary data.</text>
</comment>
<feature type="compositionally biased region" description="Low complexity" evidence="1">
    <location>
        <begin position="705"/>
        <end position="722"/>
    </location>
</feature>